<keyword evidence="4" id="KW-0786">Thiamine pyrophosphate</keyword>
<evidence type="ECO:0000256" key="2">
    <source>
        <dbReference type="ARBA" id="ARBA00006936"/>
    </source>
</evidence>
<comment type="cofactor">
    <cofactor evidence="1">
        <name>thiamine diphosphate</name>
        <dbReference type="ChEBI" id="CHEBI:58937"/>
    </cofactor>
</comment>
<feature type="domain" description="Transketolase-like pyrimidine-binding" evidence="5">
    <location>
        <begin position="178"/>
        <end position="389"/>
    </location>
</feature>
<evidence type="ECO:0000256" key="4">
    <source>
        <dbReference type="ARBA" id="ARBA00023052"/>
    </source>
</evidence>
<dbReference type="InterPro" id="IPR011603">
    <property type="entry name" value="2oxoglutarate_DH_E1"/>
</dbReference>
<sequence length="529" mass="60489">MKLYILVHFLTTGGTIHIVVNNQVAFTTDPRSGRSSRYCTDVALALNAPIFHVNGDDMEAVAHVCELAAEWRQTFHSDVVVDIICYRRFGHNKVDEPSFTQPKMYKVIQKHPSSLKIYENKFLESGEVTEEVTDRIHRKVNRILNEEYSNSKYYSGKTREWLSSQWSGFKSPEQISQIRNTGINRDVLKTVGSHVRFSGQDVERGTFSQRHAMVHDQGSGKQYCPLNHIMLDQNEEMLTVSFSSLLEFGVLGFESGYSMENPNALVMWEAQFGDFSNGVQAMFDQFLRGGESKWLRQSGLVLLLPHGYDGQGPEHSSARLECFLMMSDNDPYVGPEMESSVRKRIQKCNWQVVNVTTPANYFHVLRRQVRIHDSGSDKQGTRFKRLVKDQNNHSDLEEGIRRLLLCSGKVYYELDEKRDRVNGKNIAICRVEELSPFPYDLIQRELKRCPNAEIIGCQEEPTNIGAYSYMLPRLYTALKAIGRGSFEDIKYVGRDTSASTATGFYSIHKNEQIELVQVAMQPEPIKSLY</sequence>
<dbReference type="STRING" id="3988.B9SR43"/>
<dbReference type="InterPro" id="IPR001017">
    <property type="entry name" value="DH_E1"/>
</dbReference>
<protein>
    <submittedName>
        <fullName evidence="6">2-oxoglutarate dehydrogenase, putative</fullName>
        <ecNumber evidence="6">1.2.4.2</ecNumber>
    </submittedName>
</protein>
<organism evidence="6 7">
    <name type="scientific">Ricinus communis</name>
    <name type="common">Castor bean</name>
    <dbReference type="NCBI Taxonomy" id="3988"/>
    <lineage>
        <taxon>Eukaryota</taxon>
        <taxon>Viridiplantae</taxon>
        <taxon>Streptophyta</taxon>
        <taxon>Embryophyta</taxon>
        <taxon>Tracheophyta</taxon>
        <taxon>Spermatophyta</taxon>
        <taxon>Magnoliopsida</taxon>
        <taxon>eudicotyledons</taxon>
        <taxon>Gunneridae</taxon>
        <taxon>Pentapetalae</taxon>
        <taxon>rosids</taxon>
        <taxon>fabids</taxon>
        <taxon>Malpighiales</taxon>
        <taxon>Euphorbiaceae</taxon>
        <taxon>Acalyphoideae</taxon>
        <taxon>Acalypheae</taxon>
        <taxon>Ricinus</taxon>
    </lineage>
</organism>
<dbReference type="AlphaFoldDB" id="B9SR43"/>
<dbReference type="eggNOG" id="KOG0450">
    <property type="taxonomic scope" value="Eukaryota"/>
</dbReference>
<dbReference type="Pfam" id="PF02779">
    <property type="entry name" value="Transket_pyr"/>
    <property type="match status" value="1"/>
</dbReference>
<dbReference type="PANTHER" id="PTHR23152">
    <property type="entry name" value="2-OXOGLUTARATE DEHYDROGENASE"/>
    <property type="match status" value="1"/>
</dbReference>
<evidence type="ECO:0000313" key="6">
    <source>
        <dbReference type="EMBL" id="EEF33945.1"/>
    </source>
</evidence>
<dbReference type="InParanoid" id="B9SR43"/>
<dbReference type="EC" id="1.2.4.2" evidence="6"/>
<dbReference type="InterPro" id="IPR029061">
    <property type="entry name" value="THDP-binding"/>
</dbReference>
<dbReference type="GO" id="GO:0004591">
    <property type="term" value="F:oxoglutarate dehydrogenase (succinyl-transferring) activity"/>
    <property type="evidence" value="ECO:0007669"/>
    <property type="project" value="UniProtKB-EC"/>
</dbReference>
<keyword evidence="3 6" id="KW-0560">Oxidoreductase</keyword>
<gene>
    <name evidence="6" type="ORF">RCOM_0465590</name>
</gene>
<keyword evidence="7" id="KW-1185">Reference proteome</keyword>
<dbReference type="Proteomes" id="UP000008311">
    <property type="component" value="Unassembled WGS sequence"/>
</dbReference>
<dbReference type="Pfam" id="PF00676">
    <property type="entry name" value="E1_dh"/>
    <property type="match status" value="1"/>
</dbReference>
<dbReference type="InterPro" id="IPR031717">
    <property type="entry name" value="ODO-1/KGD_C"/>
</dbReference>
<comment type="similarity">
    <text evidence="2">Belongs to the alpha-ketoglutarate dehydrogenase family.</text>
</comment>
<accession>B9SR43</accession>
<reference evidence="7" key="1">
    <citation type="journal article" date="2010" name="Nat. Biotechnol.">
        <title>Draft genome sequence of the oilseed species Ricinus communis.</title>
        <authorList>
            <person name="Chan A.P."/>
            <person name="Crabtree J."/>
            <person name="Zhao Q."/>
            <person name="Lorenzi H."/>
            <person name="Orvis J."/>
            <person name="Puiu D."/>
            <person name="Melake-Berhan A."/>
            <person name="Jones K.M."/>
            <person name="Redman J."/>
            <person name="Chen G."/>
            <person name="Cahoon E.B."/>
            <person name="Gedil M."/>
            <person name="Stanke M."/>
            <person name="Haas B.J."/>
            <person name="Wortman J.R."/>
            <person name="Fraser-Liggett C.M."/>
            <person name="Ravel J."/>
            <person name="Rabinowicz P.D."/>
        </authorList>
    </citation>
    <scope>NUCLEOTIDE SEQUENCE [LARGE SCALE GENOMIC DNA]</scope>
    <source>
        <strain evidence="7">cv. Hale</strain>
    </source>
</reference>
<dbReference type="InterPro" id="IPR005475">
    <property type="entry name" value="Transketolase-like_Pyr-bd"/>
</dbReference>
<evidence type="ECO:0000313" key="7">
    <source>
        <dbReference type="Proteomes" id="UP000008311"/>
    </source>
</evidence>
<proteinExistence type="inferred from homology"/>
<dbReference type="Gene3D" id="3.40.50.12470">
    <property type="match status" value="1"/>
</dbReference>
<dbReference type="EMBL" id="EQ974093">
    <property type="protein sequence ID" value="EEF33945.1"/>
    <property type="molecule type" value="Genomic_DNA"/>
</dbReference>
<dbReference type="InterPro" id="IPR042179">
    <property type="entry name" value="KGD_C_sf"/>
</dbReference>
<name>B9SR43_RICCO</name>
<dbReference type="Gene3D" id="3.40.50.970">
    <property type="match status" value="1"/>
</dbReference>
<evidence type="ECO:0000259" key="5">
    <source>
        <dbReference type="SMART" id="SM00861"/>
    </source>
</evidence>
<evidence type="ECO:0000256" key="1">
    <source>
        <dbReference type="ARBA" id="ARBA00001964"/>
    </source>
</evidence>
<dbReference type="SMART" id="SM00861">
    <property type="entry name" value="Transket_pyr"/>
    <property type="match status" value="1"/>
</dbReference>
<dbReference type="FunFam" id="3.40.50.11610:FF:000006">
    <property type="entry name" value="2-oxoglutarate dehydrogenase, mitochondrial"/>
    <property type="match status" value="1"/>
</dbReference>
<dbReference type="Gene3D" id="3.40.50.11610">
    <property type="entry name" value="Multifunctional 2-oxoglutarate metabolism enzyme, C-terminal domain"/>
    <property type="match status" value="1"/>
</dbReference>
<evidence type="ECO:0000256" key="3">
    <source>
        <dbReference type="ARBA" id="ARBA00023002"/>
    </source>
</evidence>
<dbReference type="SUPFAM" id="SSF52518">
    <property type="entry name" value="Thiamin diphosphate-binding fold (THDP-binding)"/>
    <property type="match status" value="2"/>
</dbReference>
<dbReference type="GO" id="GO:0030976">
    <property type="term" value="F:thiamine pyrophosphate binding"/>
    <property type="evidence" value="ECO:0007669"/>
    <property type="project" value="InterPro"/>
</dbReference>
<dbReference type="PANTHER" id="PTHR23152:SF25">
    <property type="entry name" value="OXOGLUTARATE DEHYDROGENASE (SUCCINYL-TRANSFERRING)"/>
    <property type="match status" value="1"/>
</dbReference>
<dbReference type="Pfam" id="PF16870">
    <property type="entry name" value="OxoGdeHyase_C"/>
    <property type="match status" value="1"/>
</dbReference>